<dbReference type="PANTHER" id="PTHR11019">
    <property type="entry name" value="HTH-TYPE TRANSCRIPTIONAL REGULATOR NIMR"/>
    <property type="match status" value="1"/>
</dbReference>
<dbReference type="InterPro" id="IPR014710">
    <property type="entry name" value="RmlC-like_jellyroll"/>
</dbReference>
<feature type="domain" description="HTH araC/xylS-type" evidence="4">
    <location>
        <begin position="174"/>
        <end position="271"/>
    </location>
</feature>
<dbReference type="SUPFAM" id="SSF51182">
    <property type="entry name" value="RmlC-like cupins"/>
    <property type="match status" value="1"/>
</dbReference>
<dbReference type="InterPro" id="IPR020449">
    <property type="entry name" value="Tscrpt_reg_AraC-type_HTH"/>
</dbReference>
<evidence type="ECO:0000259" key="4">
    <source>
        <dbReference type="PROSITE" id="PS01124"/>
    </source>
</evidence>
<dbReference type="InterPro" id="IPR018062">
    <property type="entry name" value="HTH_AraC-typ_CS"/>
</dbReference>
<dbReference type="SMART" id="SM00342">
    <property type="entry name" value="HTH_ARAC"/>
    <property type="match status" value="1"/>
</dbReference>
<comment type="caution">
    <text evidence="5">The sequence shown here is derived from an EMBL/GenBank/DDBJ whole genome shotgun (WGS) entry which is preliminary data.</text>
</comment>
<evidence type="ECO:0000256" key="3">
    <source>
        <dbReference type="ARBA" id="ARBA00023163"/>
    </source>
</evidence>
<keyword evidence="1" id="KW-0805">Transcription regulation</keyword>
<dbReference type="PANTHER" id="PTHR11019:SF199">
    <property type="entry name" value="HTH-TYPE TRANSCRIPTIONAL REGULATOR NIMR"/>
    <property type="match status" value="1"/>
</dbReference>
<dbReference type="RefSeq" id="WP_065123434.1">
    <property type="nucleotide sequence ID" value="NZ_LZKQ01000309.1"/>
</dbReference>
<evidence type="ECO:0000313" key="5">
    <source>
        <dbReference type="EMBL" id="OBI74221.1"/>
    </source>
</evidence>
<protein>
    <recommendedName>
        <fullName evidence="4">HTH araC/xylS-type domain-containing protein</fullName>
    </recommendedName>
</protein>
<dbReference type="GO" id="GO:0043565">
    <property type="term" value="F:sequence-specific DNA binding"/>
    <property type="evidence" value="ECO:0007669"/>
    <property type="project" value="InterPro"/>
</dbReference>
<dbReference type="SUPFAM" id="SSF46689">
    <property type="entry name" value="Homeodomain-like"/>
    <property type="match status" value="1"/>
</dbReference>
<dbReference type="OrthoDB" id="2039152at2"/>
<dbReference type="PROSITE" id="PS00041">
    <property type="entry name" value="HTH_ARAC_FAMILY_1"/>
    <property type="match status" value="1"/>
</dbReference>
<evidence type="ECO:0000256" key="2">
    <source>
        <dbReference type="ARBA" id="ARBA00023125"/>
    </source>
</evidence>
<dbReference type="eggNOG" id="COG2207">
    <property type="taxonomic scope" value="Bacteria"/>
</dbReference>
<dbReference type="InterPro" id="IPR011051">
    <property type="entry name" value="RmlC_Cupin_sf"/>
</dbReference>
<dbReference type="Pfam" id="PF12833">
    <property type="entry name" value="HTH_18"/>
    <property type="match status" value="1"/>
</dbReference>
<dbReference type="PROSITE" id="PS01124">
    <property type="entry name" value="HTH_ARAC_FAMILY_2"/>
    <property type="match status" value="1"/>
</dbReference>
<dbReference type="InterPro" id="IPR009057">
    <property type="entry name" value="Homeodomain-like_sf"/>
</dbReference>
<dbReference type="PRINTS" id="PR00032">
    <property type="entry name" value="HTHARAC"/>
</dbReference>
<evidence type="ECO:0000313" key="6">
    <source>
        <dbReference type="Proteomes" id="UP000093795"/>
    </source>
</evidence>
<organism evidence="5 6">
    <name type="scientific">Mycobacterium asiaticum</name>
    <dbReference type="NCBI Taxonomy" id="1790"/>
    <lineage>
        <taxon>Bacteria</taxon>
        <taxon>Bacillati</taxon>
        <taxon>Actinomycetota</taxon>
        <taxon>Actinomycetes</taxon>
        <taxon>Mycobacteriales</taxon>
        <taxon>Mycobacteriaceae</taxon>
        <taxon>Mycobacterium</taxon>
    </lineage>
</organism>
<dbReference type="EMBL" id="LZKQ01000309">
    <property type="protein sequence ID" value="OBI74221.1"/>
    <property type="molecule type" value="Genomic_DNA"/>
</dbReference>
<gene>
    <name evidence="5" type="ORF">A9X01_05945</name>
</gene>
<evidence type="ECO:0000256" key="1">
    <source>
        <dbReference type="ARBA" id="ARBA00023015"/>
    </source>
</evidence>
<sequence length="277" mass="30417">MTFSARTATSWSETDNTGLLDMRRGGTCSAGAFVYQGQRVTTARHAHDLHQLEYVVQGVLEVETDAGAYVLSERQAAWIPAGLGHISTIDTRVRSVSVFLDPSHLRTTHPAAGIVLVSPLIRQMIIYACRWPIDRESSDAVADAYFRCFAELLAELLQARSPFSLPTTSHPQLAAALQCTRNALSDITLEQAAAAAGMSSRSLRRLCHRELRMTWRDYTQQARLMQAAALLADPGLSVLQVATRVGFDSASSFTRAFRSAWGRPPSAYRRHGSEVPV</sequence>
<dbReference type="Proteomes" id="UP000093795">
    <property type="component" value="Unassembled WGS sequence"/>
</dbReference>
<accession>A0A1A3BLD4</accession>
<dbReference type="InterPro" id="IPR018060">
    <property type="entry name" value="HTH_AraC"/>
</dbReference>
<dbReference type="AlphaFoldDB" id="A0A1A3BLD4"/>
<dbReference type="GO" id="GO:0003700">
    <property type="term" value="F:DNA-binding transcription factor activity"/>
    <property type="evidence" value="ECO:0007669"/>
    <property type="project" value="InterPro"/>
</dbReference>
<keyword evidence="3" id="KW-0804">Transcription</keyword>
<dbReference type="STRING" id="1790.A5645_18770"/>
<dbReference type="Gene3D" id="2.60.120.10">
    <property type="entry name" value="Jelly Rolls"/>
    <property type="match status" value="1"/>
</dbReference>
<proteinExistence type="predicted"/>
<name>A0A1A3BLD4_MYCAS</name>
<dbReference type="Gene3D" id="1.10.10.60">
    <property type="entry name" value="Homeodomain-like"/>
    <property type="match status" value="1"/>
</dbReference>
<keyword evidence="2" id="KW-0238">DNA-binding</keyword>
<reference evidence="5 6" key="1">
    <citation type="submission" date="2016-06" db="EMBL/GenBank/DDBJ databases">
        <authorList>
            <person name="Kjaerup R.B."/>
            <person name="Dalgaard T.S."/>
            <person name="Juul-Madsen H.R."/>
        </authorList>
    </citation>
    <scope>NUCLEOTIDE SEQUENCE [LARGE SCALE GENOMIC DNA]</scope>
    <source>
        <strain evidence="5 6">1081914.2</strain>
    </source>
</reference>